<dbReference type="Proteomes" id="UP001220662">
    <property type="component" value="Unassembled WGS sequence"/>
</dbReference>
<dbReference type="PANTHER" id="PTHR40455:SF1">
    <property type="entry name" value="ANTITOXIN HIGA"/>
    <property type="match status" value="1"/>
</dbReference>
<dbReference type="InterPro" id="IPR039060">
    <property type="entry name" value="Antitox_HigA"/>
</dbReference>
<dbReference type="CDD" id="cd00093">
    <property type="entry name" value="HTH_XRE"/>
    <property type="match status" value="1"/>
</dbReference>
<dbReference type="GO" id="GO:0006355">
    <property type="term" value="P:regulation of DNA-templated transcription"/>
    <property type="evidence" value="ECO:0007669"/>
    <property type="project" value="InterPro"/>
</dbReference>
<dbReference type="Proteomes" id="UP000077748">
    <property type="component" value="Chromosome"/>
</dbReference>
<evidence type="ECO:0000313" key="3">
    <source>
        <dbReference type="Proteomes" id="UP000077748"/>
    </source>
</evidence>
<sequence length="121" mass="13719">MHIRPIHTHEDYKASLKELSAYFDDEPEPGTPEGDRFEVLLTLVEAYEAKHYPVEAPHPIEAIKFRMEQGGLTVKDLVPSIGQPNRVYEVLSGKRSLTLPMIRKLHRNLGIPAESLIAEYA</sequence>
<name>A0A127MLJ0_9PSED</name>
<dbReference type="EMBL" id="CP015878">
    <property type="protein sequence ID" value="ANI12870.1"/>
    <property type="molecule type" value="Genomic_DNA"/>
</dbReference>
<accession>A0A127MLJ0</accession>
<dbReference type="InterPro" id="IPR001387">
    <property type="entry name" value="Cro/C1-type_HTH"/>
</dbReference>
<dbReference type="SUPFAM" id="SSF47413">
    <property type="entry name" value="lambda repressor-like DNA-binding domains"/>
    <property type="match status" value="1"/>
</dbReference>
<dbReference type="GeneID" id="72993673"/>
<dbReference type="STRING" id="53408.A9C11_02260"/>
<dbReference type="RefSeq" id="WP_009615128.1">
    <property type="nucleotide sequence ID" value="NZ_CP014158.1"/>
</dbReference>
<dbReference type="EMBL" id="JARJLR010000370">
    <property type="protein sequence ID" value="MDF3844513.1"/>
    <property type="molecule type" value="Genomic_DNA"/>
</dbReference>
<dbReference type="GO" id="GO:0001046">
    <property type="term" value="F:core promoter sequence-specific DNA binding"/>
    <property type="evidence" value="ECO:0007669"/>
    <property type="project" value="TreeGrafter"/>
</dbReference>
<dbReference type="InterPro" id="IPR010982">
    <property type="entry name" value="Lambda_DNA-bd_dom_sf"/>
</dbReference>
<proteinExistence type="predicted"/>
<dbReference type="KEGG" id="pcq:PcP3B5_04770"/>
<reference evidence="1 3" key="1">
    <citation type="submission" date="2016-05" db="EMBL/GenBank/DDBJ databases">
        <title>Genome Sequence of Pseudomonas citronellolis Strain SJTE-3, an Estrogens and Persistent Organic Pollutants degradation strain.</title>
        <authorList>
            <person name="Liang R."/>
        </authorList>
    </citation>
    <scope>NUCLEOTIDE SEQUENCE [LARGE SCALE GENOMIC DNA]</scope>
    <source>
        <strain evidence="1 3">SJTE-3</strain>
    </source>
</reference>
<gene>
    <name evidence="1" type="ORF">A9C11_02260</name>
    <name evidence="2" type="ORF">P3W55_22595</name>
</gene>
<evidence type="ECO:0000313" key="1">
    <source>
        <dbReference type="EMBL" id="ANI12870.1"/>
    </source>
</evidence>
<organism evidence="1 3">
    <name type="scientific">Pseudomonas citronellolis</name>
    <dbReference type="NCBI Taxonomy" id="53408"/>
    <lineage>
        <taxon>Bacteria</taxon>
        <taxon>Pseudomonadati</taxon>
        <taxon>Pseudomonadota</taxon>
        <taxon>Gammaproteobacteria</taxon>
        <taxon>Pseudomonadales</taxon>
        <taxon>Pseudomonadaceae</taxon>
        <taxon>Pseudomonas</taxon>
    </lineage>
</organism>
<reference evidence="2" key="2">
    <citation type="submission" date="2023-03" db="EMBL/GenBank/DDBJ databases">
        <title>Draft assemblies of triclosan tolerant bacteria isolated from returned activated sludge.</title>
        <authorList>
            <person name="Van Hamelsveld S."/>
        </authorList>
    </citation>
    <scope>NUCLEOTIDE SEQUENCE</scope>
    <source>
        <strain evidence="2">GW210015_S63</strain>
    </source>
</reference>
<dbReference type="AlphaFoldDB" id="A0A127MLJ0"/>
<dbReference type="Gene3D" id="1.10.260.40">
    <property type="entry name" value="lambda repressor-like DNA-binding domains"/>
    <property type="match status" value="1"/>
</dbReference>
<protein>
    <submittedName>
        <fullName evidence="1">Transcriptional regulator</fullName>
    </submittedName>
</protein>
<dbReference type="PANTHER" id="PTHR40455">
    <property type="entry name" value="ANTITOXIN HIGA"/>
    <property type="match status" value="1"/>
</dbReference>
<evidence type="ECO:0000313" key="2">
    <source>
        <dbReference type="EMBL" id="MDF3844513.1"/>
    </source>
</evidence>